<evidence type="ECO:0000313" key="2">
    <source>
        <dbReference type="EMBL" id="CCD16866.1"/>
    </source>
</evidence>
<name>F9WHS2_TRYCI</name>
<dbReference type="EMBL" id="CAEQ01002480">
    <property type="protein sequence ID" value="CCD16866.1"/>
    <property type="molecule type" value="Genomic_DNA"/>
</dbReference>
<keyword evidence="3" id="KW-1185">Reference proteome</keyword>
<feature type="transmembrane region" description="Helical" evidence="1">
    <location>
        <begin position="6"/>
        <end position="26"/>
    </location>
</feature>
<comment type="caution">
    <text evidence="2">The sequence shown here is derived from an EMBL/GenBank/DDBJ whole genome shotgun (WGS) entry which is preliminary data.</text>
</comment>
<gene>
    <name evidence="2" type="ORF">TCIL3000_0_17510</name>
</gene>
<keyword evidence="1" id="KW-0812">Transmembrane</keyword>
<dbReference type="Proteomes" id="UP000000702">
    <property type="component" value="Unassembled WGS sequence"/>
</dbReference>
<accession>F9WHS2</accession>
<reference evidence="2 3" key="2">
    <citation type="journal article" date="2012" name="Proc. Natl. Acad. Sci. U.S.A.">
        <title>Antigenic diversity is generated by distinct evolutionary mechanisms in African trypanosome species.</title>
        <authorList>
            <person name="Jackson A.P."/>
            <person name="Berry A."/>
            <person name="Aslett M."/>
            <person name="Allison H.C."/>
            <person name="Burton P."/>
            <person name="Vavrova-Anderson J."/>
            <person name="Brown R."/>
            <person name="Browne H."/>
            <person name="Corton N."/>
            <person name="Hauser H."/>
            <person name="Gamble J."/>
            <person name="Gilderthorp R."/>
            <person name="Marcello L."/>
            <person name="McQuillan J."/>
            <person name="Otto T.D."/>
            <person name="Quail M.A."/>
            <person name="Sanders M.J."/>
            <person name="van Tonder A."/>
            <person name="Ginger M.L."/>
            <person name="Field M.C."/>
            <person name="Barry J.D."/>
            <person name="Hertz-Fowler C."/>
            <person name="Berriman M."/>
        </authorList>
    </citation>
    <scope>NUCLEOTIDE SEQUENCE [LARGE SCALE GENOMIC DNA]</scope>
    <source>
        <strain evidence="2 3">IL3000</strain>
    </source>
</reference>
<protein>
    <submittedName>
        <fullName evidence="2">Uncharacterized protein</fullName>
    </submittedName>
</protein>
<keyword evidence="1" id="KW-1133">Transmembrane helix</keyword>
<organism evidence="2 3">
    <name type="scientific">Trypanosoma congolense (strain IL3000)</name>
    <dbReference type="NCBI Taxonomy" id="1068625"/>
    <lineage>
        <taxon>Eukaryota</taxon>
        <taxon>Discoba</taxon>
        <taxon>Euglenozoa</taxon>
        <taxon>Kinetoplastea</taxon>
        <taxon>Metakinetoplastina</taxon>
        <taxon>Trypanosomatida</taxon>
        <taxon>Trypanosomatidae</taxon>
        <taxon>Trypanosoma</taxon>
        <taxon>Nannomonas</taxon>
    </lineage>
</organism>
<keyword evidence="1" id="KW-0472">Membrane</keyword>
<sequence>MFYVIEHIYIFFFYSLLSSFVFFFCSTRPEETDREALNTSRPSLLRVTWMCCGAVIDLSEALYPHSVFCAFVFFFLKNFFPLPCLSFSHCDFPFACQTFLLSFRFLTLVTTALPESDVWMICVDGEERRGGRGRKERAESFERMEKRDD</sequence>
<evidence type="ECO:0000256" key="1">
    <source>
        <dbReference type="SAM" id="Phobius"/>
    </source>
</evidence>
<dbReference type="AlphaFoldDB" id="F9WHS2"/>
<reference evidence="3" key="1">
    <citation type="submission" date="2011-07" db="EMBL/GenBank/DDBJ databases">
        <title>Divergent evolution of antigenic variation in African trypanosomes.</title>
        <authorList>
            <person name="Jackson A.P."/>
            <person name="Berry A."/>
            <person name="Allison H.C."/>
            <person name="Burton P."/>
            <person name="Anderson J."/>
            <person name="Aslett M."/>
            <person name="Brown R."/>
            <person name="Corton N."/>
            <person name="Harris D."/>
            <person name="Hauser H."/>
            <person name="Gamble J."/>
            <person name="Gilderthorp R."/>
            <person name="McQuillan J."/>
            <person name="Quail M.A."/>
            <person name="Sanders M."/>
            <person name="Van Tonder A."/>
            <person name="Ginger M.L."/>
            <person name="Donelson J.E."/>
            <person name="Field M.C."/>
            <person name="Barry J.D."/>
            <person name="Berriman M."/>
            <person name="Hertz-Fowler C."/>
        </authorList>
    </citation>
    <scope>NUCLEOTIDE SEQUENCE [LARGE SCALE GENOMIC DNA]</scope>
    <source>
        <strain evidence="3">IL3000</strain>
    </source>
</reference>
<proteinExistence type="predicted"/>
<evidence type="ECO:0000313" key="3">
    <source>
        <dbReference type="Proteomes" id="UP000000702"/>
    </source>
</evidence>